<evidence type="ECO:0000313" key="1">
    <source>
        <dbReference type="EMBL" id="VAW07249.1"/>
    </source>
</evidence>
<dbReference type="AlphaFoldDB" id="A0A3B0T4I7"/>
<proteinExistence type="predicted"/>
<protein>
    <submittedName>
        <fullName evidence="1">Uncharacterized protein</fullName>
    </submittedName>
</protein>
<sequence length="44" mass="4940">RWLERNDLSLTGEIRELVLELPDTRTGVEAVVELEFPIGTPTSS</sequence>
<name>A0A3B0T4I7_9ZZZZ</name>
<dbReference type="EMBL" id="UOEK01000391">
    <property type="protein sequence ID" value="VAW07249.1"/>
    <property type="molecule type" value="Genomic_DNA"/>
</dbReference>
<accession>A0A3B0T4I7</accession>
<organism evidence="1">
    <name type="scientific">hydrothermal vent metagenome</name>
    <dbReference type="NCBI Taxonomy" id="652676"/>
    <lineage>
        <taxon>unclassified sequences</taxon>
        <taxon>metagenomes</taxon>
        <taxon>ecological metagenomes</taxon>
    </lineage>
</organism>
<gene>
    <name evidence="1" type="ORF">MNBD_ACTINO02-242</name>
</gene>
<feature type="non-terminal residue" evidence="1">
    <location>
        <position position="1"/>
    </location>
</feature>
<reference evidence="1" key="1">
    <citation type="submission" date="2018-06" db="EMBL/GenBank/DDBJ databases">
        <authorList>
            <person name="Zhirakovskaya E."/>
        </authorList>
    </citation>
    <scope>NUCLEOTIDE SEQUENCE</scope>
</reference>